<protein>
    <submittedName>
        <fullName evidence="1">Uncharacterized protein</fullName>
    </submittedName>
</protein>
<gene>
    <name evidence="1" type="ORF">O0V09_17440</name>
</gene>
<accession>A0A9J6RSD0</accession>
<keyword evidence="2" id="KW-1185">Reference proteome</keyword>
<comment type="caution">
    <text evidence="1">The sequence shown here is derived from an EMBL/GenBank/DDBJ whole genome shotgun (WGS) entry which is preliminary data.</text>
</comment>
<dbReference type="EMBL" id="JAPTGG010000019">
    <property type="protein sequence ID" value="MCZ0866989.1"/>
    <property type="molecule type" value="Genomic_DNA"/>
</dbReference>
<evidence type="ECO:0000313" key="1">
    <source>
        <dbReference type="EMBL" id="MCZ0866989.1"/>
    </source>
</evidence>
<name>A0A9J6RSD0_9GAMM</name>
<dbReference type="Proteomes" id="UP001069090">
    <property type="component" value="Unassembled WGS sequence"/>
</dbReference>
<proteinExistence type="predicted"/>
<dbReference type="AlphaFoldDB" id="A0A9J6RSD0"/>
<organism evidence="1 2">
    <name type="scientific">Dasania phycosphaerae</name>
    <dbReference type="NCBI Taxonomy" id="2950436"/>
    <lineage>
        <taxon>Bacteria</taxon>
        <taxon>Pseudomonadati</taxon>
        <taxon>Pseudomonadota</taxon>
        <taxon>Gammaproteobacteria</taxon>
        <taxon>Cellvibrionales</taxon>
        <taxon>Spongiibacteraceae</taxon>
        <taxon>Dasania</taxon>
    </lineage>
</organism>
<dbReference type="RefSeq" id="WP_258332939.1">
    <property type="nucleotide sequence ID" value="NZ_JAPTGG010000019.1"/>
</dbReference>
<evidence type="ECO:0000313" key="2">
    <source>
        <dbReference type="Proteomes" id="UP001069090"/>
    </source>
</evidence>
<sequence>MQYEEIPFNHYLKDGEETLIRYEESCDWLESLGFNYKASRYNQYKDSIDNLSNVLEGSPSDSDLEKSFHAYLNAYAEAIDLIRVKSAMDGADFDSFKDRLKKVVSGSAFRNSSMKDQSRNFLFELNIAARFISGGYEVDLNHKADLVTFVGDTKLYVECKRIRSINKVSSNIKKANSQILNRLKNDKSSKSRGMIAINVNDILNPDNDMVVTESVEDLHRLNSEHLNQFVEFHEDKLKPKESKKTIGVFCEYINQAMVNEKDEIKACNCRGGKLYQYREGGINEKLVREIAQNIANQQPWN</sequence>
<reference evidence="1 2" key="1">
    <citation type="submission" date="2022-12" db="EMBL/GenBank/DDBJ databases">
        <title>Dasania phycosphaerae sp. nov., isolated from particulate material of the south coast of Korea.</title>
        <authorList>
            <person name="Jiang Y."/>
        </authorList>
    </citation>
    <scope>NUCLEOTIDE SEQUENCE [LARGE SCALE GENOMIC DNA]</scope>
    <source>
        <strain evidence="1 2">GY-19</strain>
    </source>
</reference>